<dbReference type="EMBL" id="HG670427">
    <property type="protein sequence ID" value="CDI76621.1"/>
    <property type="molecule type" value="Genomic_DNA"/>
</dbReference>
<dbReference type="OrthoDB" id="200187at2759"/>
<reference evidence="1" key="1">
    <citation type="submission" date="2013-10" db="EMBL/GenBank/DDBJ databases">
        <title>Genomic analysis of the causative agents of coccidiosis in chickens.</title>
        <authorList>
            <person name="Reid A.J."/>
            <person name="Blake D."/>
            <person name="Billington K."/>
            <person name="Browne H."/>
            <person name="Dunn M."/>
            <person name="Hung S."/>
            <person name="Kawahara F."/>
            <person name="Miranda-Saavedra D."/>
            <person name="Mourier T."/>
            <person name="Nagra H."/>
            <person name="Otto T.D."/>
            <person name="Rawlings N."/>
            <person name="Sanchez A."/>
            <person name="Sanders M."/>
            <person name="Subramaniam C."/>
            <person name="Tay Y."/>
            <person name="Dear P."/>
            <person name="Doerig C."/>
            <person name="Gruber A."/>
            <person name="Parkinson J."/>
            <person name="Shirley M."/>
            <person name="Wan K.L."/>
            <person name="Berriman M."/>
            <person name="Tomley F."/>
            <person name="Pain A."/>
        </authorList>
    </citation>
    <scope>NUCLEOTIDE SEQUENCE</scope>
    <source>
        <strain evidence="1">Houghton</strain>
    </source>
</reference>
<evidence type="ECO:0000313" key="2">
    <source>
        <dbReference type="Proteomes" id="UP000018050"/>
    </source>
</evidence>
<keyword evidence="2" id="KW-1185">Reference proteome</keyword>
<gene>
    <name evidence="1" type="ORF">EAH_00057550</name>
</gene>
<reference evidence="1" key="2">
    <citation type="submission" date="2013-10" db="EMBL/GenBank/DDBJ databases">
        <authorList>
            <person name="Aslett M."/>
        </authorList>
    </citation>
    <scope>NUCLEOTIDE SEQUENCE</scope>
    <source>
        <strain evidence="1">Houghton</strain>
    </source>
</reference>
<sequence length="105" mass="12342">MDFYIKQSIDPVYSVHRACRVRRPKWPKRLEMSAKQNFEENQFYCCVYEGSKRWQHFMLFCVVAAVLKGLALEIEDRGLVYRSHIADSSATLSTAVERQRPARLN</sequence>
<organism evidence="1 2">
    <name type="scientific">Eimeria acervulina</name>
    <name type="common">Coccidian parasite</name>
    <dbReference type="NCBI Taxonomy" id="5801"/>
    <lineage>
        <taxon>Eukaryota</taxon>
        <taxon>Sar</taxon>
        <taxon>Alveolata</taxon>
        <taxon>Apicomplexa</taxon>
        <taxon>Conoidasida</taxon>
        <taxon>Coccidia</taxon>
        <taxon>Eucoccidiorida</taxon>
        <taxon>Eimeriorina</taxon>
        <taxon>Eimeriidae</taxon>
        <taxon>Eimeria</taxon>
    </lineage>
</organism>
<dbReference type="GeneID" id="25273825"/>
<dbReference type="RefSeq" id="XP_013252867.1">
    <property type="nucleotide sequence ID" value="XM_013397413.1"/>
</dbReference>
<name>U6G8Q1_EIMAC</name>
<proteinExistence type="predicted"/>
<protein>
    <submittedName>
        <fullName evidence="1">Translocation protein sec62, putative</fullName>
    </submittedName>
</protein>
<dbReference type="VEuPathDB" id="ToxoDB:EAH_00057550"/>
<evidence type="ECO:0000313" key="1">
    <source>
        <dbReference type="EMBL" id="CDI76621.1"/>
    </source>
</evidence>
<accession>U6G8Q1</accession>
<dbReference type="AlphaFoldDB" id="U6G8Q1"/>
<dbReference type="Proteomes" id="UP000018050">
    <property type="component" value="Unassembled WGS sequence"/>
</dbReference>